<dbReference type="Pfam" id="PF14541">
    <property type="entry name" value="TAXi_C"/>
    <property type="match status" value="1"/>
</dbReference>
<keyword evidence="5" id="KW-1185">Reference proteome</keyword>
<evidence type="ECO:0000259" key="2">
    <source>
        <dbReference type="Pfam" id="PF14541"/>
    </source>
</evidence>
<organism evidence="3 5">
    <name type="scientific">Microthlaspi erraticum</name>
    <dbReference type="NCBI Taxonomy" id="1685480"/>
    <lineage>
        <taxon>Eukaryota</taxon>
        <taxon>Viridiplantae</taxon>
        <taxon>Streptophyta</taxon>
        <taxon>Embryophyta</taxon>
        <taxon>Tracheophyta</taxon>
        <taxon>Spermatophyta</taxon>
        <taxon>Magnoliopsida</taxon>
        <taxon>eudicotyledons</taxon>
        <taxon>Gunneridae</taxon>
        <taxon>Pentapetalae</taxon>
        <taxon>rosids</taxon>
        <taxon>malvids</taxon>
        <taxon>Brassicales</taxon>
        <taxon>Brassicaceae</taxon>
        <taxon>Coluteocarpeae</taxon>
        <taxon>Microthlaspi</taxon>
    </lineage>
</organism>
<evidence type="ECO:0000313" key="3">
    <source>
        <dbReference type="EMBL" id="CAA7032012.1"/>
    </source>
</evidence>
<dbReference type="Proteomes" id="UP000467841">
    <property type="component" value="Unassembled WGS sequence"/>
</dbReference>
<evidence type="ECO:0000256" key="1">
    <source>
        <dbReference type="SAM" id="SignalP"/>
    </source>
</evidence>
<sequence length="312" mass="35122">MNRASLLLLLLTISLCKFFDLSLAKTPDELNLAAESPMIIPLSYSSLTRRVEDFCRRRLQQSQLLDDGRTTSGIPFDCRYWKHWHLHTLCVEDDLKELSYDKVLEKKYGRDQFFIIDEDPKFQPELSSSCEALKCNSDCNCDDDGKLCVYERRYAEMSTSSGLLSENLISFGQHAVFGCENAETWDLFSQRADGFSLCYGGMEVGGGAMVVGKITPPAGMVFARSDSFRSPYYNIHLKQMHVAGKSLKLNPKVFNEKHGTVLDSGTTYAYFPKQVFIAIKDAVIKETPSLKRIHGPDTNYDNICFSGAGSFV</sequence>
<dbReference type="PANTHER" id="PTHR13683:SF895">
    <property type="entry name" value="EUKARYOTIC ASPARTYL PROTEASE FAMILY PROTEIN"/>
    <property type="match status" value="1"/>
</dbReference>
<dbReference type="SUPFAM" id="SSF50630">
    <property type="entry name" value="Acid proteases"/>
    <property type="match status" value="1"/>
</dbReference>
<dbReference type="InterPro" id="IPR032799">
    <property type="entry name" value="TAXi_C"/>
</dbReference>
<dbReference type="AlphaFoldDB" id="A0A6D2IZB9"/>
<dbReference type="PANTHER" id="PTHR13683">
    <property type="entry name" value="ASPARTYL PROTEASES"/>
    <property type="match status" value="1"/>
</dbReference>
<dbReference type="EMBL" id="CACVBM020001116">
    <property type="protein sequence ID" value="CAA7032012.1"/>
    <property type="molecule type" value="Genomic_DNA"/>
</dbReference>
<accession>A0A6D2IZB9</accession>
<feature type="domain" description="Xylanase inhibitor C-terminal" evidence="2">
    <location>
        <begin position="233"/>
        <end position="308"/>
    </location>
</feature>
<reference evidence="3 5" key="1">
    <citation type="submission" date="2020-01" db="EMBL/GenBank/DDBJ databases">
        <authorList>
            <person name="Mishra B."/>
        </authorList>
    </citation>
    <scope>NUCLEOTIDE SEQUENCE [LARGE SCALE GENOMIC DNA]</scope>
</reference>
<evidence type="ECO:0000313" key="4">
    <source>
        <dbReference type="EMBL" id="CAA7045638.1"/>
    </source>
</evidence>
<dbReference type="Gene3D" id="2.40.70.10">
    <property type="entry name" value="Acid Proteases"/>
    <property type="match status" value="2"/>
</dbReference>
<keyword evidence="1" id="KW-0732">Signal</keyword>
<feature type="signal peptide" evidence="1">
    <location>
        <begin position="1"/>
        <end position="24"/>
    </location>
</feature>
<gene>
    <name evidence="3" type="ORF">MERR_LOCUS19247</name>
    <name evidence="4" type="ORF">MERR_LOCUS32873</name>
</gene>
<feature type="chain" id="PRO_5033535780" description="Xylanase inhibitor C-terminal domain-containing protein" evidence="1">
    <location>
        <begin position="25"/>
        <end position="312"/>
    </location>
</feature>
<dbReference type="InterPro" id="IPR001461">
    <property type="entry name" value="Aspartic_peptidase_A1"/>
</dbReference>
<evidence type="ECO:0000313" key="5">
    <source>
        <dbReference type="Proteomes" id="UP000467841"/>
    </source>
</evidence>
<protein>
    <recommendedName>
        <fullName evidence="2">Xylanase inhibitor C-terminal domain-containing protein</fullName>
    </recommendedName>
</protein>
<dbReference type="InterPro" id="IPR021109">
    <property type="entry name" value="Peptidase_aspartic_dom_sf"/>
</dbReference>
<dbReference type="GO" id="GO:0006508">
    <property type="term" value="P:proteolysis"/>
    <property type="evidence" value="ECO:0007669"/>
    <property type="project" value="InterPro"/>
</dbReference>
<name>A0A6D2IZB9_9BRAS</name>
<proteinExistence type="predicted"/>
<dbReference type="OrthoDB" id="2747330at2759"/>
<dbReference type="EMBL" id="CACVBM020001328">
    <property type="protein sequence ID" value="CAA7045638.1"/>
    <property type="molecule type" value="Genomic_DNA"/>
</dbReference>
<dbReference type="GO" id="GO:0004190">
    <property type="term" value="F:aspartic-type endopeptidase activity"/>
    <property type="evidence" value="ECO:0007669"/>
    <property type="project" value="InterPro"/>
</dbReference>